<sequence length="129" mass="15425">MDSDLRYNPFHSEVRWLSPVKVVKRLYELRKEVSLFLIDKKSDLSQFFQDIEWIAMLDYLGGIFSYINELNLKLEGSDTTVFNAWNKVELFRKKLKLWRNMISEYNIKIFPSYSHCAMEDHDFSAQNSV</sequence>
<evidence type="ECO:0000313" key="1">
    <source>
        <dbReference type="EMBL" id="KAJ8885254.1"/>
    </source>
</evidence>
<proteinExistence type="predicted"/>
<organism evidence="1 2">
    <name type="scientific">Dryococelus australis</name>
    <dbReference type="NCBI Taxonomy" id="614101"/>
    <lineage>
        <taxon>Eukaryota</taxon>
        <taxon>Metazoa</taxon>
        <taxon>Ecdysozoa</taxon>
        <taxon>Arthropoda</taxon>
        <taxon>Hexapoda</taxon>
        <taxon>Insecta</taxon>
        <taxon>Pterygota</taxon>
        <taxon>Neoptera</taxon>
        <taxon>Polyneoptera</taxon>
        <taxon>Phasmatodea</taxon>
        <taxon>Verophasmatodea</taxon>
        <taxon>Anareolatae</taxon>
        <taxon>Phasmatidae</taxon>
        <taxon>Eurycanthinae</taxon>
        <taxon>Dryococelus</taxon>
    </lineage>
</organism>
<dbReference type="PANTHER" id="PTHR45913">
    <property type="entry name" value="EPM2A-INTERACTING PROTEIN 1"/>
    <property type="match status" value="1"/>
</dbReference>
<accession>A0ABQ9HLL0</accession>
<dbReference type="EMBL" id="JARBHB010000004">
    <property type="protein sequence ID" value="KAJ8885254.1"/>
    <property type="molecule type" value="Genomic_DNA"/>
</dbReference>
<name>A0ABQ9HLL0_9NEOP</name>
<gene>
    <name evidence="1" type="ORF">PR048_011451</name>
</gene>
<reference evidence="1 2" key="1">
    <citation type="submission" date="2023-02" db="EMBL/GenBank/DDBJ databases">
        <title>LHISI_Scaffold_Assembly.</title>
        <authorList>
            <person name="Stuart O.P."/>
            <person name="Cleave R."/>
            <person name="Magrath M.J.L."/>
            <person name="Mikheyev A.S."/>
        </authorList>
    </citation>
    <scope>NUCLEOTIDE SEQUENCE [LARGE SCALE GENOMIC DNA]</scope>
    <source>
        <strain evidence="1">Daus_M_001</strain>
        <tissue evidence="1">Leg muscle</tissue>
    </source>
</reference>
<dbReference type="PANTHER" id="PTHR45913:SF19">
    <property type="entry name" value="LOW QUALITY PROTEIN: ZINC FINGER BED DOMAIN-CONTAINING PROTEIN 5-LIKE"/>
    <property type="match status" value="1"/>
</dbReference>
<protein>
    <submittedName>
        <fullName evidence="1">Uncharacterized protein</fullName>
    </submittedName>
</protein>
<comment type="caution">
    <text evidence="1">The sequence shown here is derived from an EMBL/GenBank/DDBJ whole genome shotgun (WGS) entry which is preliminary data.</text>
</comment>
<dbReference type="Proteomes" id="UP001159363">
    <property type="component" value="Chromosome X"/>
</dbReference>
<keyword evidence="2" id="KW-1185">Reference proteome</keyword>
<evidence type="ECO:0000313" key="2">
    <source>
        <dbReference type="Proteomes" id="UP001159363"/>
    </source>
</evidence>